<dbReference type="InterPro" id="IPR007110">
    <property type="entry name" value="Ig-like_dom"/>
</dbReference>
<dbReference type="PROSITE" id="PS50835">
    <property type="entry name" value="IG_LIKE"/>
    <property type="match status" value="6"/>
</dbReference>
<evidence type="ECO:0000313" key="10">
    <source>
        <dbReference type="Proteomes" id="UP000007267"/>
    </source>
</evidence>
<evidence type="ECO:0000256" key="5">
    <source>
        <dbReference type="ARBA" id="ARBA00023157"/>
    </source>
</evidence>
<dbReference type="InterPro" id="IPR003598">
    <property type="entry name" value="Ig_sub2"/>
</dbReference>
<dbReference type="Pfam" id="PF13927">
    <property type="entry name" value="Ig_3"/>
    <property type="match status" value="2"/>
</dbReference>
<proteinExistence type="predicted"/>
<dbReference type="AlphaFoldDB" id="K7FBV3"/>
<dbReference type="GO" id="GO:0009897">
    <property type="term" value="C:external side of plasma membrane"/>
    <property type="evidence" value="ECO:0007669"/>
    <property type="project" value="TreeGrafter"/>
</dbReference>
<reference evidence="10" key="1">
    <citation type="submission" date="2011-10" db="EMBL/GenBank/DDBJ databases">
        <authorList>
            <consortium name="Soft-shell Turtle Genome Consortium"/>
        </authorList>
    </citation>
    <scope>NUCLEOTIDE SEQUENCE [LARGE SCALE GENOMIC DNA]</scope>
    <source>
        <strain evidence="10">Daiwa-1</strain>
    </source>
</reference>
<dbReference type="Proteomes" id="UP000007267">
    <property type="component" value="Unassembled WGS sequence"/>
</dbReference>
<dbReference type="eggNOG" id="ENOG502S65W">
    <property type="taxonomic scope" value="Eukaryota"/>
</dbReference>
<dbReference type="InterPro" id="IPR036179">
    <property type="entry name" value="Ig-like_dom_sf"/>
</dbReference>
<dbReference type="FunFam" id="2.60.40.10:FF:000357">
    <property type="entry name" value="Fc receptor like 1"/>
    <property type="match status" value="1"/>
</dbReference>
<dbReference type="PANTHER" id="PTHR11481:SF64">
    <property type="entry name" value="FC RECEPTOR-LIKE PROTEIN 4"/>
    <property type="match status" value="1"/>
</dbReference>
<reference evidence="10" key="2">
    <citation type="journal article" date="2013" name="Nat. Genet.">
        <title>The draft genomes of soft-shell turtle and green sea turtle yield insights into the development and evolution of the turtle-specific body plan.</title>
        <authorList>
            <person name="Wang Z."/>
            <person name="Pascual-Anaya J."/>
            <person name="Zadissa A."/>
            <person name="Li W."/>
            <person name="Niimura Y."/>
            <person name="Huang Z."/>
            <person name="Li C."/>
            <person name="White S."/>
            <person name="Xiong Z."/>
            <person name="Fang D."/>
            <person name="Wang B."/>
            <person name="Ming Y."/>
            <person name="Chen Y."/>
            <person name="Zheng Y."/>
            <person name="Kuraku S."/>
            <person name="Pignatelli M."/>
            <person name="Herrero J."/>
            <person name="Beal K."/>
            <person name="Nozawa M."/>
            <person name="Li Q."/>
            <person name="Wang J."/>
            <person name="Zhang H."/>
            <person name="Yu L."/>
            <person name="Shigenobu S."/>
            <person name="Wang J."/>
            <person name="Liu J."/>
            <person name="Flicek P."/>
            <person name="Searle S."/>
            <person name="Wang J."/>
            <person name="Kuratani S."/>
            <person name="Yin Y."/>
            <person name="Aken B."/>
            <person name="Zhang G."/>
            <person name="Irie N."/>
        </authorList>
    </citation>
    <scope>NUCLEOTIDE SEQUENCE [LARGE SCALE GENOMIC DNA]</scope>
    <source>
        <strain evidence="10">Daiwa-1</strain>
    </source>
</reference>
<dbReference type="OMA" id="TERSYAV"/>
<dbReference type="GO" id="GO:0007166">
    <property type="term" value="P:cell surface receptor signaling pathway"/>
    <property type="evidence" value="ECO:0007669"/>
    <property type="project" value="TreeGrafter"/>
</dbReference>
<evidence type="ECO:0000256" key="2">
    <source>
        <dbReference type="ARBA" id="ARBA00022475"/>
    </source>
</evidence>
<keyword evidence="2" id="KW-1003">Cell membrane</keyword>
<keyword evidence="6" id="KW-0325">Glycoprotein</keyword>
<feature type="domain" description="Ig-like" evidence="8">
    <location>
        <begin position="289"/>
        <end position="380"/>
    </location>
</feature>
<feature type="domain" description="Ig-like" evidence="8">
    <location>
        <begin position="480"/>
        <end position="575"/>
    </location>
</feature>
<evidence type="ECO:0000256" key="6">
    <source>
        <dbReference type="ARBA" id="ARBA00023180"/>
    </source>
</evidence>
<feature type="domain" description="Ig-like" evidence="8">
    <location>
        <begin position="12"/>
        <end position="100"/>
    </location>
</feature>
<dbReference type="EMBL" id="AGCU01034193">
    <property type="status" value="NOT_ANNOTATED_CDS"/>
    <property type="molecule type" value="Genomic_DNA"/>
</dbReference>
<sequence length="583" mass="63150">SSLSCSLSLSLPGSSAAAEKSTLTLDPPWRTVFRWERFTLTCSRPYTPGGSTLWHRNGKAWRSTLKNRITIEEAEMNDSGSYKCQAPGSHPSDPIELTVSYDWLILQVPYYAVFEGDPLLLRCCGWQGDTVSNIRFYKDGKDIRLYPENSVLTIKQARTSDSGKYHCSGRIKNTMNIMAAETSHVASISVQELFSSPVLKITGSGDVIEGNPVTLRCFTQLNPQKSDIQLLRVFYKDSMAPIGTGISPDYHIPVAGLEDSGFYHCEVKTMTLSVQKQSSKLKLDVKRIPVSGVSLGVQPQGGRVTEGEQLVLSCSVEVGTGPITFSWHQKGSRQALRTETQHSQRMVYEIPAANETDMGEYYCMASNGNPPVSSPGVKIVVMVPVSPPLLTISVADAWATVGDVVEIWCESSRGSAPILYRFHHEGDALGNRTVSSRGPGSLALKVTSEQDTGTYFCEADNGMAHGSQRSAPFRLSVLVPVSGATITADPTGLEVMAGESMNLSCSVESGTAPLFKWLHNSEDLAAASGLSPPTAVGNMLYFRSVQLGHGGNYQCIASNQLSPQQVFQAHSKILAIAVIGTHR</sequence>
<evidence type="ECO:0000256" key="4">
    <source>
        <dbReference type="ARBA" id="ARBA00023136"/>
    </source>
</evidence>
<evidence type="ECO:0000256" key="3">
    <source>
        <dbReference type="ARBA" id="ARBA00022729"/>
    </source>
</evidence>
<dbReference type="Pfam" id="PF13895">
    <property type="entry name" value="Ig_2"/>
    <property type="match status" value="3"/>
</dbReference>
<evidence type="ECO:0000256" key="1">
    <source>
        <dbReference type="ARBA" id="ARBA00004236"/>
    </source>
</evidence>
<dbReference type="Ensembl" id="ENSPSIT00000005546.1">
    <property type="protein sequence ID" value="ENSPSIP00000005513.1"/>
    <property type="gene ID" value="ENSPSIG00000005129.1"/>
</dbReference>
<keyword evidence="7" id="KW-0393">Immunoglobulin domain</keyword>
<dbReference type="InterPro" id="IPR003599">
    <property type="entry name" value="Ig_sub"/>
</dbReference>
<dbReference type="EMBL" id="AGCU01034195">
    <property type="status" value="NOT_ANNOTATED_CDS"/>
    <property type="molecule type" value="Genomic_DNA"/>
</dbReference>
<dbReference type="GO" id="GO:0004888">
    <property type="term" value="F:transmembrane signaling receptor activity"/>
    <property type="evidence" value="ECO:0007669"/>
    <property type="project" value="TreeGrafter"/>
</dbReference>
<accession>K7FBV3</accession>
<organism evidence="9 10">
    <name type="scientific">Pelodiscus sinensis</name>
    <name type="common">Chinese softshell turtle</name>
    <name type="synonym">Trionyx sinensis</name>
    <dbReference type="NCBI Taxonomy" id="13735"/>
    <lineage>
        <taxon>Eukaryota</taxon>
        <taxon>Metazoa</taxon>
        <taxon>Chordata</taxon>
        <taxon>Craniata</taxon>
        <taxon>Vertebrata</taxon>
        <taxon>Euteleostomi</taxon>
        <taxon>Archelosauria</taxon>
        <taxon>Testudinata</taxon>
        <taxon>Testudines</taxon>
        <taxon>Cryptodira</taxon>
        <taxon>Trionychia</taxon>
        <taxon>Trionychidae</taxon>
        <taxon>Pelodiscus</taxon>
    </lineage>
</organism>
<keyword evidence="5" id="KW-1015">Disulfide bond</keyword>
<protein>
    <recommendedName>
        <fullName evidence="8">Ig-like domain-containing protein</fullName>
    </recommendedName>
</protein>
<dbReference type="CDD" id="cd00096">
    <property type="entry name" value="Ig"/>
    <property type="match status" value="1"/>
</dbReference>
<comment type="subcellular location">
    <subcellularLocation>
        <location evidence="1">Cell membrane</location>
    </subcellularLocation>
</comment>
<reference evidence="9" key="3">
    <citation type="submission" date="2025-08" db="UniProtKB">
        <authorList>
            <consortium name="Ensembl"/>
        </authorList>
    </citation>
    <scope>IDENTIFICATION</scope>
</reference>
<dbReference type="SMART" id="SM00409">
    <property type="entry name" value="IG"/>
    <property type="match status" value="6"/>
</dbReference>
<dbReference type="PANTHER" id="PTHR11481">
    <property type="entry name" value="IMMUNOGLOBULIN FC RECEPTOR"/>
    <property type="match status" value="1"/>
</dbReference>
<dbReference type="Gene3D" id="2.60.40.10">
    <property type="entry name" value="Immunoglobulins"/>
    <property type="match status" value="6"/>
</dbReference>
<feature type="domain" description="Ig-like" evidence="8">
    <location>
        <begin position="115"/>
        <end position="183"/>
    </location>
</feature>
<feature type="domain" description="Ig-like" evidence="8">
    <location>
        <begin position="197"/>
        <end position="275"/>
    </location>
</feature>
<feature type="domain" description="Ig-like" evidence="8">
    <location>
        <begin position="387"/>
        <end position="476"/>
    </location>
</feature>
<dbReference type="EMBL" id="AGCU01034194">
    <property type="status" value="NOT_ANNOTATED_CDS"/>
    <property type="molecule type" value="Genomic_DNA"/>
</dbReference>
<dbReference type="InterPro" id="IPR050488">
    <property type="entry name" value="Ig_Fc_receptor"/>
</dbReference>
<evidence type="ECO:0000256" key="7">
    <source>
        <dbReference type="ARBA" id="ARBA00023319"/>
    </source>
</evidence>
<dbReference type="GeneTree" id="ENSGT01050000244808"/>
<dbReference type="STRING" id="13735.ENSPSIP00000005513"/>
<dbReference type="PRINTS" id="PR01832">
    <property type="entry name" value="VEGFRECEPTOR"/>
</dbReference>
<keyword evidence="4" id="KW-0472">Membrane</keyword>
<evidence type="ECO:0000259" key="8">
    <source>
        <dbReference type="PROSITE" id="PS50835"/>
    </source>
</evidence>
<dbReference type="SMART" id="SM00408">
    <property type="entry name" value="IGc2"/>
    <property type="match status" value="6"/>
</dbReference>
<name>K7FBV3_PELSI</name>
<dbReference type="GO" id="GO:0006955">
    <property type="term" value="P:immune response"/>
    <property type="evidence" value="ECO:0007669"/>
    <property type="project" value="TreeGrafter"/>
</dbReference>
<keyword evidence="3" id="KW-0732">Signal</keyword>
<dbReference type="SUPFAM" id="SSF48726">
    <property type="entry name" value="Immunoglobulin"/>
    <property type="match status" value="6"/>
</dbReference>
<reference evidence="9" key="4">
    <citation type="submission" date="2025-09" db="UniProtKB">
        <authorList>
            <consortium name="Ensembl"/>
        </authorList>
    </citation>
    <scope>IDENTIFICATION</scope>
</reference>
<keyword evidence="10" id="KW-1185">Reference proteome</keyword>
<dbReference type="HOGENOM" id="CLU_023383_6_1_1"/>
<dbReference type="InterPro" id="IPR013783">
    <property type="entry name" value="Ig-like_fold"/>
</dbReference>
<evidence type="ECO:0000313" key="9">
    <source>
        <dbReference type="Ensembl" id="ENSPSIP00000005513.1"/>
    </source>
</evidence>